<dbReference type="Gene3D" id="1.20.5.190">
    <property type="match status" value="2"/>
</dbReference>
<organism evidence="10 11">
    <name type="scientific">Discostella pseudostelligera</name>
    <dbReference type="NCBI Taxonomy" id="259834"/>
    <lineage>
        <taxon>Eukaryota</taxon>
        <taxon>Sar</taxon>
        <taxon>Stramenopiles</taxon>
        <taxon>Ochrophyta</taxon>
        <taxon>Bacillariophyta</taxon>
        <taxon>Coscinodiscophyceae</taxon>
        <taxon>Thalassiosirophycidae</taxon>
        <taxon>Stephanodiscales</taxon>
        <taxon>Stephanodiscaceae</taxon>
        <taxon>Discostella</taxon>
    </lineage>
</organism>
<evidence type="ECO:0000256" key="6">
    <source>
        <dbReference type="PROSITE-ProRule" id="PRU00782"/>
    </source>
</evidence>
<dbReference type="InterPro" id="IPR000048">
    <property type="entry name" value="IQ_motif_EF-hand-BS"/>
</dbReference>
<dbReference type="Gene3D" id="1.20.58.530">
    <property type="match status" value="1"/>
</dbReference>
<evidence type="ECO:0000259" key="9">
    <source>
        <dbReference type="PROSITE" id="PS51456"/>
    </source>
</evidence>
<protein>
    <recommendedName>
        <fullName evidence="9">Myosin motor domain-containing protein</fullName>
    </recommendedName>
</protein>
<name>A0ABD3NCK8_9STRA</name>
<feature type="compositionally biased region" description="Low complexity" evidence="8">
    <location>
        <begin position="25"/>
        <end position="34"/>
    </location>
</feature>
<keyword evidence="3 6" id="KW-0518">Myosin</keyword>
<dbReference type="GO" id="GO:0003779">
    <property type="term" value="F:actin binding"/>
    <property type="evidence" value="ECO:0007669"/>
    <property type="project" value="UniProtKB-KW"/>
</dbReference>
<dbReference type="Gene3D" id="3.30.70.1590">
    <property type="match status" value="1"/>
</dbReference>
<evidence type="ECO:0000256" key="5">
    <source>
        <dbReference type="ARBA" id="ARBA00023203"/>
    </source>
</evidence>
<feature type="compositionally biased region" description="Polar residues" evidence="8">
    <location>
        <begin position="43"/>
        <end position="57"/>
    </location>
</feature>
<feature type="region of interest" description="Disordered" evidence="8">
    <location>
        <begin position="1"/>
        <end position="58"/>
    </location>
</feature>
<dbReference type="PANTHER" id="PTHR13140">
    <property type="entry name" value="MYOSIN"/>
    <property type="match status" value="1"/>
</dbReference>
<feature type="coiled-coil region" evidence="7">
    <location>
        <begin position="1245"/>
        <end position="1400"/>
    </location>
</feature>
<dbReference type="InterPro" id="IPR027417">
    <property type="entry name" value="P-loop_NTPase"/>
</dbReference>
<feature type="coiled-coil region" evidence="7">
    <location>
        <begin position="1436"/>
        <end position="1463"/>
    </location>
</feature>
<dbReference type="SMART" id="SM00015">
    <property type="entry name" value="IQ"/>
    <property type="match status" value="5"/>
</dbReference>
<comment type="caution">
    <text evidence="10">The sequence shown here is derived from an EMBL/GenBank/DDBJ whole genome shotgun (WGS) entry which is preliminary data.</text>
</comment>
<dbReference type="CDD" id="cd00124">
    <property type="entry name" value="MYSc"/>
    <property type="match status" value="1"/>
</dbReference>
<dbReference type="Pfam" id="PF00063">
    <property type="entry name" value="Myosin_head"/>
    <property type="match status" value="2"/>
</dbReference>
<feature type="region of interest" description="Disordered" evidence="8">
    <location>
        <begin position="373"/>
        <end position="393"/>
    </location>
</feature>
<dbReference type="PROSITE" id="PS50096">
    <property type="entry name" value="IQ"/>
    <property type="match status" value="3"/>
</dbReference>
<evidence type="ECO:0000313" key="11">
    <source>
        <dbReference type="Proteomes" id="UP001530293"/>
    </source>
</evidence>
<feature type="compositionally biased region" description="Basic and acidic residues" evidence="8">
    <location>
        <begin position="1604"/>
        <end position="1615"/>
    </location>
</feature>
<comment type="similarity">
    <text evidence="6">Belongs to the TRAFAC class myosin-kinesin ATPase superfamily. Myosin family.</text>
</comment>
<evidence type="ECO:0000256" key="8">
    <source>
        <dbReference type="SAM" id="MobiDB-lite"/>
    </source>
</evidence>
<dbReference type="GO" id="GO:0005524">
    <property type="term" value="F:ATP binding"/>
    <property type="evidence" value="ECO:0007669"/>
    <property type="project" value="UniProtKB-UniRule"/>
</dbReference>
<feature type="compositionally biased region" description="Low complexity" evidence="8">
    <location>
        <begin position="138"/>
        <end position="168"/>
    </location>
</feature>
<dbReference type="PANTHER" id="PTHR13140:SF706">
    <property type="entry name" value="DILUTE CLASS UNCONVENTIONAL MYOSIN, ISOFORM C"/>
    <property type="match status" value="1"/>
</dbReference>
<keyword evidence="1 6" id="KW-0547">Nucleotide-binding</keyword>
<reference evidence="10 11" key="1">
    <citation type="submission" date="2024-10" db="EMBL/GenBank/DDBJ databases">
        <title>Updated reference genomes for cyclostephanoid diatoms.</title>
        <authorList>
            <person name="Roberts W.R."/>
            <person name="Alverson A.J."/>
        </authorList>
    </citation>
    <scope>NUCLEOTIDE SEQUENCE [LARGE SCALE GENOMIC DNA]</scope>
    <source>
        <strain evidence="10 11">AJA232-27</strain>
    </source>
</reference>
<feature type="domain" description="Myosin motor" evidence="9">
    <location>
        <begin position="302"/>
        <end position="1085"/>
    </location>
</feature>
<dbReference type="SUPFAM" id="SSF52540">
    <property type="entry name" value="P-loop containing nucleoside triphosphate hydrolases"/>
    <property type="match status" value="2"/>
</dbReference>
<keyword evidence="5 6" id="KW-0009">Actin-binding</keyword>
<keyword evidence="11" id="KW-1185">Reference proteome</keyword>
<feature type="compositionally biased region" description="Gly residues" evidence="8">
    <location>
        <begin position="373"/>
        <end position="382"/>
    </location>
</feature>
<dbReference type="Proteomes" id="UP001530293">
    <property type="component" value="Unassembled WGS sequence"/>
</dbReference>
<evidence type="ECO:0000256" key="3">
    <source>
        <dbReference type="ARBA" id="ARBA00023123"/>
    </source>
</evidence>
<keyword evidence="4 6" id="KW-0505">Motor protein</keyword>
<dbReference type="EMBL" id="JALLBG020000011">
    <property type="protein sequence ID" value="KAL3772372.1"/>
    <property type="molecule type" value="Genomic_DNA"/>
</dbReference>
<keyword evidence="2 6" id="KW-0067">ATP-binding</keyword>
<keyword evidence="7" id="KW-0175">Coiled coil</keyword>
<evidence type="ECO:0000256" key="4">
    <source>
        <dbReference type="ARBA" id="ARBA00023175"/>
    </source>
</evidence>
<dbReference type="InterPro" id="IPR036961">
    <property type="entry name" value="Kinesin_motor_dom_sf"/>
</dbReference>
<dbReference type="SMART" id="SM00242">
    <property type="entry name" value="MYSc"/>
    <property type="match status" value="1"/>
</dbReference>
<dbReference type="Gene3D" id="1.20.120.720">
    <property type="entry name" value="Myosin VI head, motor domain, U50 subdomain"/>
    <property type="match status" value="1"/>
</dbReference>
<proteinExistence type="inferred from homology"/>
<evidence type="ECO:0000256" key="1">
    <source>
        <dbReference type="ARBA" id="ARBA00022741"/>
    </source>
</evidence>
<dbReference type="GO" id="GO:0016459">
    <property type="term" value="C:myosin complex"/>
    <property type="evidence" value="ECO:0007669"/>
    <property type="project" value="UniProtKB-KW"/>
</dbReference>
<evidence type="ECO:0000313" key="10">
    <source>
        <dbReference type="EMBL" id="KAL3772372.1"/>
    </source>
</evidence>
<dbReference type="PROSITE" id="PS51456">
    <property type="entry name" value="MYOSIN_MOTOR"/>
    <property type="match status" value="1"/>
</dbReference>
<dbReference type="Pfam" id="PF00612">
    <property type="entry name" value="IQ"/>
    <property type="match status" value="2"/>
</dbReference>
<feature type="binding site" evidence="6">
    <location>
        <begin position="449"/>
        <end position="456"/>
    </location>
    <ligand>
        <name>ATP</name>
        <dbReference type="ChEBI" id="CHEBI:30616"/>
    </ligand>
</feature>
<sequence length="1615" mass="181842">MKLQPIGIGASSASVTYDDDDDDSSYSSSDSDASSSRDDGQAAPTTQNQVQRGTSGRRSIASAFESMIDGYMGENLSHHHHHSQQYVASSQVVPAAMKDGIDIASSTVNDQPREECLMTTTTNNTTPPRIKKKIVPTTTTTAMSPTKTTPSTKSMIKQSNNTSTQSSSEQCNMKNNSNNEDENDAPDTVIVGDVQNTSSSTMVEGAQVYVRDPHYSWLPATIISPFQDDKHRVQVKIQLPSDWEDYTILPSTSATIAGGATSRMVGGVGGGFGILKRERLIQLSEYRNNELPLQNLDSKDSTGKADMADLTHLHEASILYNLKSRHANSLPYTRVGDILVAVNPFRWIEGLYSKERQDFYATNLIWQAHHGGGGGAEGGRVVGDGSSSNEGGKSSNIIRPLLATAASERKAIGYEYEKLGIHPHVYETSSLAYLGLTTERIDQTILVTGESGAGKTETIKIVMNHLATVERSRPCWPELDRVVSSEFGSDTVNKVLQANPLFEAFGNAKTLRNDNSSRFGKFTQLQFDVETSDEAQRNGRSIPSCHLAGSKCITYLLEKSRVVCAAEGERTFHIFYQLLGAPEEERRVIWEEGLVGASTLDFAYLNKTSSDDIDGLATPENWPDTVAALSTFGIHGDAFLNVARSLCVVLQLGNIVFDALLQNGTERSVISSRDELEKLSSLLGVPAVEIETALTTRFMVTRGEEFTIFLKPNEAKDGCDALAKEIYARVFDILVRKCNEATEPKANASATNKYGTISLLDIFGFESFKINRFEQLCINYANERLQQKYVLDNFHAIKHEYEEEGVNVFDFSLVDNTDVMELLEGKLGLITQLNEECVKKGAGGDENFVYKFKVVNSDSSRMIQDHLHRPYEFGIRHYAAPITYDARQFIEKNLDRIPPDLLKCACKSTNPLIRDEFLHLSTVLEAPSKLGGLKMRSETTKHLVFSKFKHQLTSLMSLIEKSRTRYIRCVKPNKETTPRIMDHSHTVAQLESAGLVTAIVISRESFPNRLPYELVMKRFRFLEYKFPDCHLNSGDIKVDAETLLNYLLAGRTVDSHQGKVKSFACGKSRVYFRAGALECIETIRHEYYAERAIQLQAWMRALLLRQQFVTLKRGMIRLQSFVRCWLARTTFARRVQSVVTMQCFTRKCLARKELTRLREENASTIIQTRWRGSKPRQQYKATRNAAIKVQCVYRMIIERKAYAVKKNEIAEQRAMETRMSMIKQTFDDASTFHQGTVFSVDEGLLDEVETMFEFLRKEIIVLRKKNTHLKKELAAAESEKRDISNHSSSIEHAFAVAKIRNEQMNKTNMSLLDDNNRRRKEVNRLKNELTTQQQAHEAQLRDMRAEFDIAMRHRDLEISSMAQHLETAAVMSKREVQQVRDEAKRKQEEQYAQMARLREEIKGTQDSHQVYMSKLMDVLESTQESRRSVSDNDVLLRRKDDEIADLRNEVARLRQQQHTASANNKHDLKSMKLLIKKNREHRKSQVQYLCALTSKFDEGLAGGITSDASKLHELIVHMQQTIQTGEKSNSRMDREMVNMIDSGALVHVQHHDADEALIAENQKLRRKLEKKYSCKKCGRSKSKSSKSKGGGDGSVEETISVLEGVRKGEMEASKS</sequence>
<accession>A0ABD3NCK8</accession>
<dbReference type="PRINTS" id="PR00193">
    <property type="entry name" value="MYOSINHEAVY"/>
</dbReference>
<evidence type="ECO:0000256" key="2">
    <source>
        <dbReference type="ARBA" id="ARBA00022840"/>
    </source>
</evidence>
<feature type="compositionally biased region" description="Basic residues" evidence="8">
    <location>
        <begin position="1575"/>
        <end position="1586"/>
    </location>
</feature>
<gene>
    <name evidence="10" type="ORF">ACHAWU_005549</name>
</gene>
<dbReference type="Gene3D" id="3.40.850.10">
    <property type="entry name" value="Kinesin motor domain"/>
    <property type="match status" value="2"/>
</dbReference>
<dbReference type="GO" id="GO:0003774">
    <property type="term" value="F:cytoskeletal motor activity"/>
    <property type="evidence" value="ECO:0007669"/>
    <property type="project" value="UniProtKB-UniRule"/>
</dbReference>
<feature type="compositionally biased region" description="Low complexity" evidence="8">
    <location>
        <begin position="383"/>
        <end position="393"/>
    </location>
</feature>
<dbReference type="InterPro" id="IPR001609">
    <property type="entry name" value="Myosin_head_motor_dom-like"/>
</dbReference>
<feature type="region of interest" description="Actin-binding" evidence="6">
    <location>
        <begin position="952"/>
        <end position="974"/>
    </location>
</feature>
<feature type="region of interest" description="Disordered" evidence="8">
    <location>
        <begin position="1575"/>
        <end position="1615"/>
    </location>
</feature>
<dbReference type="Gene3D" id="1.10.10.820">
    <property type="match status" value="1"/>
</dbReference>
<feature type="region of interest" description="Disordered" evidence="8">
    <location>
        <begin position="138"/>
        <end position="186"/>
    </location>
</feature>
<evidence type="ECO:0000256" key="7">
    <source>
        <dbReference type="SAM" id="Coils"/>
    </source>
</evidence>